<sequence>MMILPAFPLGTARPSLWKAGVVEQRAAELPDAEGMRSYTARFVTDMSERSRLPLDYTVASLRLVDLVVDGLRRNRPVRAGVDRFLHGLGAYTGEVMVRRAGARWVDLDAGQREMFGQPVGVRMPDGRVWNPLGKVVKRFEHGPGESIERFYLLLHGRQPPGSRRGAAQRAACGR</sequence>
<organism evidence="1 2">
    <name type="scientific">Streptomyces pristinaespiralis (strain ATCC 25486 / DSM 40338 / CBS 914.69 / JCM 4507 / KCC S-0507 / NBRC 13074 / NRRL 2958 / 5647)</name>
    <dbReference type="NCBI Taxonomy" id="457429"/>
    <lineage>
        <taxon>Bacteria</taxon>
        <taxon>Bacillati</taxon>
        <taxon>Actinomycetota</taxon>
        <taxon>Actinomycetes</taxon>
        <taxon>Kitasatosporales</taxon>
        <taxon>Streptomycetaceae</taxon>
        <taxon>Streptomyces</taxon>
    </lineage>
</organism>
<evidence type="ECO:0000313" key="1">
    <source>
        <dbReference type="EMBL" id="EFH30790.1"/>
    </source>
</evidence>
<dbReference type="Proteomes" id="UP000002805">
    <property type="component" value="Chromosome"/>
</dbReference>
<accession>D6X9E4</accession>
<dbReference type="EMBL" id="CM000950">
    <property type="protein sequence ID" value="EFH30790.1"/>
    <property type="molecule type" value="Genomic_DNA"/>
</dbReference>
<gene>
    <name evidence="1" type="ORF">SSDG_06007</name>
</gene>
<keyword evidence="2" id="KW-1185">Reference proteome</keyword>
<reference evidence="2" key="2">
    <citation type="submission" date="2009-10" db="EMBL/GenBank/DDBJ databases">
        <title>The genome sequence of Streptomyces pristinaespiralis strain ATCC 25486.</title>
        <authorList>
            <consortium name="The Broad Institute Genome Sequencing Platform"/>
            <consortium name="Broad Institute Microbial Sequencing Center"/>
            <person name="Fischbach M."/>
            <person name="Godfrey P."/>
            <person name="Ward D."/>
            <person name="Young S."/>
            <person name="Zeng Q."/>
            <person name="Koehrsen M."/>
            <person name="Alvarado L."/>
            <person name="Berlin A.M."/>
            <person name="Bochicchio J."/>
            <person name="Borenstein D."/>
            <person name="Chapman S.B."/>
            <person name="Chen Z."/>
            <person name="Engels R."/>
            <person name="Freedman E."/>
            <person name="Gellesch M."/>
            <person name="Goldberg J."/>
            <person name="Griggs A."/>
            <person name="Gujja S."/>
            <person name="Heilman E.R."/>
            <person name="Heiman D.I."/>
            <person name="Hepburn T.A."/>
            <person name="Howarth C."/>
            <person name="Jen D."/>
            <person name="Larson L."/>
            <person name="Lewis B."/>
            <person name="Mehta T."/>
            <person name="Park D."/>
            <person name="Pearson M."/>
            <person name="Richards J."/>
            <person name="Roberts A."/>
            <person name="Saif S."/>
            <person name="Shea T.D."/>
            <person name="Shenoy N."/>
            <person name="Sisk P."/>
            <person name="Stolte C."/>
            <person name="Sykes S.N."/>
            <person name="Thomson T."/>
            <person name="Walk T."/>
            <person name="White J."/>
            <person name="Yandava C."/>
            <person name="Straight P."/>
            <person name="Clardy J."/>
            <person name="Hung D."/>
            <person name="Kolter R."/>
            <person name="Mekalanos J."/>
            <person name="Walker S."/>
            <person name="Walsh C.T."/>
            <person name="Wieland-Brown L.C."/>
            <person name="Haas B."/>
            <person name="Nusbaum C."/>
            <person name="Birren B."/>
        </authorList>
    </citation>
    <scope>NUCLEOTIDE SEQUENCE [LARGE SCALE GENOMIC DNA]</scope>
    <source>
        <strain evidence="2">ATCC 25486 / DSM 40338 / CBS 914.69 / JCM 4507 / NBRC 13074 / NRRL 2958 / 5647</strain>
    </source>
</reference>
<evidence type="ECO:0000313" key="2">
    <source>
        <dbReference type="Proteomes" id="UP000002805"/>
    </source>
</evidence>
<proteinExistence type="predicted"/>
<dbReference type="AlphaFoldDB" id="D6X9E4"/>
<dbReference type="HOGENOM" id="CLU_127705_0_0_11"/>
<reference evidence="2" key="1">
    <citation type="submission" date="2008-02" db="EMBL/GenBank/DDBJ databases">
        <authorList>
            <consortium name="The Broad Institute Genome Sequencing Platform"/>
            <person name="Fischbach M."/>
            <person name="Ward D."/>
            <person name="Young S."/>
            <person name="Jaffe D."/>
            <person name="Gnerre S."/>
            <person name="Berlin A."/>
            <person name="Heiman D."/>
            <person name="Hepburn T."/>
            <person name="Sykes S."/>
            <person name="Alvarado L."/>
            <person name="Kodira C.D."/>
            <person name="Straight P."/>
            <person name="Clardy J."/>
            <person name="Hung D."/>
            <person name="Kolter R."/>
            <person name="Mekalanos J."/>
            <person name="Walker S."/>
            <person name="Walsh C.T."/>
            <person name="Lander E."/>
            <person name="Galagan J."/>
            <person name="Nusbaum C."/>
            <person name="Birren B."/>
        </authorList>
    </citation>
    <scope>NUCLEOTIDE SEQUENCE [LARGE SCALE GENOMIC DNA]</scope>
    <source>
        <strain evidence="2">ATCC 25486 / DSM 40338 / CBS 914.69 / JCM 4507 / NBRC 13074 / NRRL 2958 / 5647</strain>
    </source>
</reference>
<dbReference type="eggNOG" id="ENOG5033AH7">
    <property type="taxonomic scope" value="Bacteria"/>
</dbReference>
<name>D6X9E4_STRE2</name>
<protein>
    <submittedName>
        <fullName evidence="1">Predicted protein</fullName>
    </submittedName>
</protein>